<evidence type="ECO:0000313" key="2">
    <source>
        <dbReference type="Proteomes" id="UP000814140"/>
    </source>
</evidence>
<proteinExistence type="predicted"/>
<accession>A0ACB8THB0</accession>
<name>A0ACB8THB0_9AGAM</name>
<reference evidence="1" key="2">
    <citation type="journal article" date="2022" name="New Phytol.">
        <title>Evolutionary transition to the ectomycorrhizal habit in the genomes of a hyperdiverse lineage of mushroom-forming fungi.</title>
        <authorList>
            <person name="Looney B."/>
            <person name="Miyauchi S."/>
            <person name="Morin E."/>
            <person name="Drula E."/>
            <person name="Courty P.E."/>
            <person name="Kohler A."/>
            <person name="Kuo A."/>
            <person name="LaButti K."/>
            <person name="Pangilinan J."/>
            <person name="Lipzen A."/>
            <person name="Riley R."/>
            <person name="Andreopoulos W."/>
            <person name="He G."/>
            <person name="Johnson J."/>
            <person name="Nolan M."/>
            <person name="Tritt A."/>
            <person name="Barry K.W."/>
            <person name="Grigoriev I.V."/>
            <person name="Nagy L.G."/>
            <person name="Hibbett D."/>
            <person name="Henrissat B."/>
            <person name="Matheny P.B."/>
            <person name="Labbe J."/>
            <person name="Martin F.M."/>
        </authorList>
    </citation>
    <scope>NUCLEOTIDE SEQUENCE</scope>
    <source>
        <strain evidence="1">HHB10654</strain>
    </source>
</reference>
<gene>
    <name evidence="1" type="ORF">BV25DRAFT_1819247</name>
</gene>
<evidence type="ECO:0000313" key="1">
    <source>
        <dbReference type="EMBL" id="KAI0067807.1"/>
    </source>
</evidence>
<dbReference type="EMBL" id="MU277189">
    <property type="protein sequence ID" value="KAI0067807.1"/>
    <property type="molecule type" value="Genomic_DNA"/>
</dbReference>
<organism evidence="1 2">
    <name type="scientific">Artomyces pyxidatus</name>
    <dbReference type="NCBI Taxonomy" id="48021"/>
    <lineage>
        <taxon>Eukaryota</taxon>
        <taxon>Fungi</taxon>
        <taxon>Dikarya</taxon>
        <taxon>Basidiomycota</taxon>
        <taxon>Agaricomycotina</taxon>
        <taxon>Agaricomycetes</taxon>
        <taxon>Russulales</taxon>
        <taxon>Auriscalpiaceae</taxon>
        <taxon>Artomyces</taxon>
    </lineage>
</organism>
<comment type="caution">
    <text evidence="1">The sequence shown here is derived from an EMBL/GenBank/DDBJ whole genome shotgun (WGS) entry which is preliminary data.</text>
</comment>
<sequence>MSLLARNARAVARSASRSRPYSLVVDAPPSEWVAKRAAIKEHAAGTFDRRVAVSFT</sequence>
<keyword evidence="2" id="KW-1185">Reference proteome</keyword>
<protein>
    <submittedName>
        <fullName evidence="1">Uncharacterized protein</fullName>
    </submittedName>
</protein>
<dbReference type="Proteomes" id="UP000814140">
    <property type="component" value="Unassembled WGS sequence"/>
</dbReference>
<reference evidence="1" key="1">
    <citation type="submission" date="2021-03" db="EMBL/GenBank/DDBJ databases">
        <authorList>
            <consortium name="DOE Joint Genome Institute"/>
            <person name="Ahrendt S."/>
            <person name="Looney B.P."/>
            <person name="Miyauchi S."/>
            <person name="Morin E."/>
            <person name="Drula E."/>
            <person name="Courty P.E."/>
            <person name="Chicoki N."/>
            <person name="Fauchery L."/>
            <person name="Kohler A."/>
            <person name="Kuo A."/>
            <person name="Labutti K."/>
            <person name="Pangilinan J."/>
            <person name="Lipzen A."/>
            <person name="Riley R."/>
            <person name="Andreopoulos W."/>
            <person name="He G."/>
            <person name="Johnson J."/>
            <person name="Barry K.W."/>
            <person name="Grigoriev I.V."/>
            <person name="Nagy L."/>
            <person name="Hibbett D."/>
            <person name="Henrissat B."/>
            <person name="Matheny P.B."/>
            <person name="Labbe J."/>
            <person name="Martin F."/>
        </authorList>
    </citation>
    <scope>NUCLEOTIDE SEQUENCE</scope>
    <source>
        <strain evidence="1">HHB10654</strain>
    </source>
</reference>